<dbReference type="SUPFAM" id="SSF55347">
    <property type="entry name" value="Glyceraldehyde-3-phosphate dehydrogenase-like, C-terminal domain"/>
    <property type="match status" value="1"/>
</dbReference>
<feature type="domain" description="GFO/IDH/MocA-like oxidoreductase" evidence="5">
    <location>
        <begin position="135"/>
        <end position="248"/>
    </location>
</feature>
<proteinExistence type="inferred from homology"/>
<evidence type="ECO:0000259" key="5">
    <source>
        <dbReference type="Pfam" id="PF22725"/>
    </source>
</evidence>
<dbReference type="Gene3D" id="3.30.360.10">
    <property type="entry name" value="Dihydrodipicolinate Reductase, domain 2"/>
    <property type="match status" value="1"/>
</dbReference>
<comment type="caution">
    <text evidence="6">The sequence shown here is derived from an EMBL/GenBank/DDBJ whole genome shotgun (WGS) entry which is preliminary data.</text>
</comment>
<dbReference type="Pfam" id="PF22725">
    <property type="entry name" value="GFO_IDH_MocA_C3"/>
    <property type="match status" value="1"/>
</dbReference>
<sequence>MNSVRIGVLGAAQIVNLAMIKPASATSGVDVVALAARELPRARKVTNRHGIPKAYGSYSELLADSEIDAVYIPLPPSLHGEWTAAALDAGKHVLIEKPFTANGDEAARVVSKATQSGLVVMEAFHSAFHPLVDDLRGILASGTIGTPIGASGVFSVPIPPGKSTRWNESLGGGALMDVGCYPIRMMQSVFGSTPHVLSANALKSEGIDRAMVATLQFPNGPRAIIHASIWSPLFKLPRLTITGTEGQLSVSSPYHPQFGSTIRIRSSAGRMKRRVSKASTYDLQLAAFRDAIRLGKPLKSGLNDSLAMMRVIDEIYLKAGMNRREPFEIDYQQKLRGGQNT</sequence>
<dbReference type="PANTHER" id="PTHR22604:SF105">
    <property type="entry name" value="TRANS-1,2-DIHYDROBENZENE-1,2-DIOL DEHYDROGENASE"/>
    <property type="match status" value="1"/>
</dbReference>
<dbReference type="GO" id="GO:0016491">
    <property type="term" value="F:oxidoreductase activity"/>
    <property type="evidence" value="ECO:0007669"/>
    <property type="project" value="UniProtKB-KW"/>
</dbReference>
<dbReference type="InterPro" id="IPR036291">
    <property type="entry name" value="NAD(P)-bd_dom_sf"/>
</dbReference>
<evidence type="ECO:0000313" key="6">
    <source>
        <dbReference type="EMBL" id="NEN05348.1"/>
    </source>
</evidence>
<name>A0A6L9XWG2_9MICO</name>
<keyword evidence="2" id="KW-0560">Oxidoreductase</keyword>
<dbReference type="Gene3D" id="3.40.50.720">
    <property type="entry name" value="NAD(P)-binding Rossmann-like Domain"/>
    <property type="match status" value="1"/>
</dbReference>
<dbReference type="SUPFAM" id="SSF51735">
    <property type="entry name" value="NAD(P)-binding Rossmann-fold domains"/>
    <property type="match status" value="1"/>
</dbReference>
<protein>
    <submittedName>
        <fullName evidence="6">Gfo/Idh/MocA family oxidoreductase</fullName>
    </submittedName>
</protein>
<feature type="domain" description="Gfo/Idh/MocA-like oxidoreductase N-terminal" evidence="4">
    <location>
        <begin position="4"/>
        <end position="123"/>
    </location>
</feature>
<keyword evidence="3" id="KW-0520">NAD</keyword>
<dbReference type="InterPro" id="IPR055170">
    <property type="entry name" value="GFO_IDH_MocA-like_dom"/>
</dbReference>
<evidence type="ECO:0000256" key="1">
    <source>
        <dbReference type="ARBA" id="ARBA00010928"/>
    </source>
</evidence>
<dbReference type="InterPro" id="IPR050984">
    <property type="entry name" value="Gfo/Idh/MocA_domain"/>
</dbReference>
<accession>A0A6L9XWG2</accession>
<reference evidence="6 7" key="1">
    <citation type="journal article" date="2014" name="J. Microbiol.">
        <title>Diaminobutyricibacter tongyongensis gen. nov., sp. nov. and Homoserinibacter gongjuensis gen. nov., sp. nov. belong to the family Microbacteriaceae.</title>
        <authorList>
            <person name="Kim S.J."/>
            <person name="Ahn J.H."/>
            <person name="Weon H.Y."/>
            <person name="Hamada M."/>
            <person name="Suzuki K."/>
            <person name="Kwon S.W."/>
        </authorList>
    </citation>
    <scope>NUCLEOTIDE SEQUENCE [LARGE SCALE GENOMIC DNA]</scope>
    <source>
        <strain evidence="6 7">NBRC 108724</strain>
    </source>
</reference>
<dbReference type="Pfam" id="PF01408">
    <property type="entry name" value="GFO_IDH_MocA"/>
    <property type="match status" value="1"/>
</dbReference>
<organism evidence="6 7">
    <name type="scientific">Leifsonia tongyongensis</name>
    <dbReference type="NCBI Taxonomy" id="1268043"/>
    <lineage>
        <taxon>Bacteria</taxon>
        <taxon>Bacillati</taxon>
        <taxon>Actinomycetota</taxon>
        <taxon>Actinomycetes</taxon>
        <taxon>Micrococcales</taxon>
        <taxon>Microbacteriaceae</taxon>
        <taxon>Leifsonia</taxon>
    </lineage>
</organism>
<keyword evidence="7" id="KW-1185">Reference proteome</keyword>
<evidence type="ECO:0000256" key="3">
    <source>
        <dbReference type="ARBA" id="ARBA00023027"/>
    </source>
</evidence>
<comment type="similarity">
    <text evidence="1">Belongs to the Gfo/Idh/MocA family.</text>
</comment>
<dbReference type="PANTHER" id="PTHR22604">
    <property type="entry name" value="OXIDOREDUCTASES"/>
    <property type="match status" value="1"/>
</dbReference>
<dbReference type="Proteomes" id="UP000474967">
    <property type="component" value="Unassembled WGS sequence"/>
</dbReference>
<dbReference type="RefSeq" id="WP_163288574.1">
    <property type="nucleotide sequence ID" value="NZ_JAAGWY010000001.1"/>
</dbReference>
<dbReference type="EMBL" id="JAAGWY010000001">
    <property type="protein sequence ID" value="NEN05348.1"/>
    <property type="molecule type" value="Genomic_DNA"/>
</dbReference>
<dbReference type="GO" id="GO:0000166">
    <property type="term" value="F:nucleotide binding"/>
    <property type="evidence" value="ECO:0007669"/>
    <property type="project" value="InterPro"/>
</dbReference>
<dbReference type="InterPro" id="IPR000683">
    <property type="entry name" value="Gfo/Idh/MocA-like_OxRdtase_N"/>
</dbReference>
<gene>
    <name evidence="6" type="ORF">G3T36_05635</name>
</gene>
<evidence type="ECO:0000256" key="2">
    <source>
        <dbReference type="ARBA" id="ARBA00023002"/>
    </source>
</evidence>
<evidence type="ECO:0000259" key="4">
    <source>
        <dbReference type="Pfam" id="PF01408"/>
    </source>
</evidence>
<evidence type="ECO:0000313" key="7">
    <source>
        <dbReference type="Proteomes" id="UP000474967"/>
    </source>
</evidence>
<dbReference type="AlphaFoldDB" id="A0A6L9XWG2"/>